<feature type="compositionally biased region" description="Acidic residues" evidence="1">
    <location>
        <begin position="216"/>
        <end position="225"/>
    </location>
</feature>
<feature type="compositionally biased region" description="Polar residues" evidence="1">
    <location>
        <begin position="302"/>
        <end position="311"/>
    </location>
</feature>
<protein>
    <submittedName>
        <fullName evidence="2">Uncharacterized protein</fullName>
    </submittedName>
</protein>
<accession>A0ABP1DZJ1</accession>
<feature type="compositionally biased region" description="Acidic residues" evidence="1">
    <location>
        <begin position="184"/>
        <end position="196"/>
    </location>
</feature>
<feature type="region of interest" description="Disordered" evidence="1">
    <location>
        <begin position="299"/>
        <end position="339"/>
    </location>
</feature>
<name>A0ABP1DZJ1_9APHY</name>
<dbReference type="Proteomes" id="UP001497453">
    <property type="component" value="Chromosome 7"/>
</dbReference>
<sequence length="366" mass="41134">MGLFATLAYFRLWPRLSVLCLPFTCLLLLSLHLFTSTATYWCCFPPPSRVLGIWLFAFIDLDMFVPSSPRPILKKRVSSHSPSRHDGEVRDIRSRDLAATRKAVQFSPGKTLTQTFPAHPPDVYDRSPIKVSFNQCELPRRNGGGRDRSPCRERGRSRSMSEDIFPSPIRSPKMPGLIQSLPVFEEEEDDDDEADGDTVPLRFGRPNTPLPALNFNEEDEDEDDDKLPLMPLSHTPTLPPLVTDSSESDDSDVISTSPPSERQLSWTTSQDALQTAFSMMNLRDEKRVNNFTRSTKYPDMLSLSSSSQPAAFQQRPRINARRHHVPVELTQGDSDDDEDVFSNTTGVACDSWVLTSHDEKGCLGGF</sequence>
<organism evidence="2 3">
    <name type="scientific">Somion occarium</name>
    <dbReference type="NCBI Taxonomy" id="3059160"/>
    <lineage>
        <taxon>Eukaryota</taxon>
        <taxon>Fungi</taxon>
        <taxon>Dikarya</taxon>
        <taxon>Basidiomycota</taxon>
        <taxon>Agaricomycotina</taxon>
        <taxon>Agaricomycetes</taxon>
        <taxon>Polyporales</taxon>
        <taxon>Cerrenaceae</taxon>
        <taxon>Somion</taxon>
    </lineage>
</organism>
<feature type="compositionally biased region" description="Basic and acidic residues" evidence="1">
    <location>
        <begin position="138"/>
        <end position="161"/>
    </location>
</feature>
<reference evidence="3" key="1">
    <citation type="submission" date="2024-04" db="EMBL/GenBank/DDBJ databases">
        <authorList>
            <person name="Shaw F."/>
            <person name="Minotto A."/>
        </authorList>
    </citation>
    <scope>NUCLEOTIDE SEQUENCE [LARGE SCALE GENOMIC DNA]</scope>
</reference>
<evidence type="ECO:0000256" key="1">
    <source>
        <dbReference type="SAM" id="MobiDB-lite"/>
    </source>
</evidence>
<proteinExistence type="predicted"/>
<gene>
    <name evidence="2" type="ORF">GFSPODELE1_LOCUS8936</name>
</gene>
<keyword evidence="3" id="KW-1185">Reference proteome</keyword>
<dbReference type="EMBL" id="OZ037950">
    <property type="protein sequence ID" value="CAL1712684.1"/>
    <property type="molecule type" value="Genomic_DNA"/>
</dbReference>
<evidence type="ECO:0000313" key="3">
    <source>
        <dbReference type="Proteomes" id="UP001497453"/>
    </source>
</evidence>
<feature type="compositionally biased region" description="Polar residues" evidence="1">
    <location>
        <begin position="258"/>
        <end position="267"/>
    </location>
</feature>
<evidence type="ECO:0000313" key="2">
    <source>
        <dbReference type="EMBL" id="CAL1712684.1"/>
    </source>
</evidence>
<feature type="region of interest" description="Disordered" evidence="1">
    <location>
        <begin position="136"/>
        <end position="267"/>
    </location>
</feature>